<feature type="region of interest" description="Disordered" evidence="1">
    <location>
        <begin position="177"/>
        <end position="205"/>
    </location>
</feature>
<accession>A0ABR2EBT9</accession>
<keyword evidence="3" id="KW-1185">Reference proteome</keyword>
<proteinExistence type="predicted"/>
<protein>
    <submittedName>
        <fullName evidence="2">Uncharacterized protein</fullName>
    </submittedName>
</protein>
<gene>
    <name evidence="2" type="ORF">V6N12_009813</name>
</gene>
<comment type="caution">
    <text evidence="2">The sequence shown here is derived from an EMBL/GenBank/DDBJ whole genome shotgun (WGS) entry which is preliminary data.</text>
</comment>
<evidence type="ECO:0000313" key="3">
    <source>
        <dbReference type="Proteomes" id="UP001472677"/>
    </source>
</evidence>
<reference evidence="2 3" key="1">
    <citation type="journal article" date="2024" name="G3 (Bethesda)">
        <title>Genome assembly of Hibiscus sabdariffa L. provides insights into metabolisms of medicinal natural products.</title>
        <authorList>
            <person name="Kim T."/>
        </authorList>
    </citation>
    <scope>NUCLEOTIDE SEQUENCE [LARGE SCALE GENOMIC DNA]</scope>
    <source>
        <strain evidence="2">TK-2024</strain>
        <tissue evidence="2">Old leaves</tissue>
    </source>
</reference>
<name>A0ABR2EBT9_9ROSI</name>
<feature type="compositionally biased region" description="Basic and acidic residues" evidence="1">
    <location>
        <begin position="180"/>
        <end position="196"/>
    </location>
</feature>
<dbReference type="EMBL" id="JBBPBM010000016">
    <property type="protein sequence ID" value="KAK8557584.1"/>
    <property type="molecule type" value="Genomic_DNA"/>
</dbReference>
<evidence type="ECO:0000256" key="1">
    <source>
        <dbReference type="SAM" id="MobiDB-lite"/>
    </source>
</evidence>
<dbReference type="Proteomes" id="UP001472677">
    <property type="component" value="Unassembled WGS sequence"/>
</dbReference>
<organism evidence="2 3">
    <name type="scientific">Hibiscus sabdariffa</name>
    <name type="common">roselle</name>
    <dbReference type="NCBI Taxonomy" id="183260"/>
    <lineage>
        <taxon>Eukaryota</taxon>
        <taxon>Viridiplantae</taxon>
        <taxon>Streptophyta</taxon>
        <taxon>Embryophyta</taxon>
        <taxon>Tracheophyta</taxon>
        <taxon>Spermatophyta</taxon>
        <taxon>Magnoliopsida</taxon>
        <taxon>eudicotyledons</taxon>
        <taxon>Gunneridae</taxon>
        <taxon>Pentapetalae</taxon>
        <taxon>rosids</taxon>
        <taxon>malvids</taxon>
        <taxon>Malvales</taxon>
        <taxon>Malvaceae</taxon>
        <taxon>Malvoideae</taxon>
        <taxon>Hibiscus</taxon>
    </lineage>
</organism>
<evidence type="ECO:0000313" key="2">
    <source>
        <dbReference type="EMBL" id="KAK8557584.1"/>
    </source>
</evidence>
<sequence>MRTCKLNKGTAYVASSRSAREGAVLGVGRFDTLALLEFGVKGVEKSAIQQNDVAGGSKDVVDNAPLREKGSAANLDSAREDVVEMLVESSDVGKTILQGSSSTSKGTNGGNREVVGKVGVASSVEVLPSHVTLNPKDHMAVRVLERGADYSRSPSDGHHSNPIVGIALPKGTQQVMVGKGAEKKGNQNRRKSDVRNPSKVVLGDC</sequence>